<keyword evidence="1" id="KW-0472">Membrane</keyword>
<keyword evidence="1" id="KW-0812">Transmembrane</keyword>
<dbReference type="EMBL" id="JAPDDT010000012">
    <property type="protein sequence ID" value="MCW1925195.1"/>
    <property type="molecule type" value="Genomic_DNA"/>
</dbReference>
<dbReference type="CDD" id="cd07302">
    <property type="entry name" value="CHD"/>
    <property type="match status" value="1"/>
</dbReference>
<dbReference type="SMART" id="SM00044">
    <property type="entry name" value="CYCc"/>
    <property type="match status" value="1"/>
</dbReference>
<proteinExistence type="predicted"/>
<dbReference type="SMART" id="SM01080">
    <property type="entry name" value="CHASE2"/>
    <property type="match status" value="1"/>
</dbReference>
<sequence length="684" mass="74728">MNRLTFSKFFRHPVAQTACLALIVAAATCGLRRTAWFSAHAELPAYDMVTRLTWPWKAGHPDVVLVCIRVEDKIRSGWPLPDDALAETLTTLLSADPSLVCVDLIRDQEERGKDLSGGTRLREVGLDDRVIWMMGEKTPRLESFDPPKFMMELRKKDPWLRKVASSTFPDDETAGGIVIRRGGVLTWEDDGLIGQYSLPALLSWRHVGGASVEGLERALADLDSLWLSPSAGGYWLPDELSGKMEPLPDFLLKPVKAPASRFRETTVDGLAESGSDDNIPVLALSDVLRRSDDPEALRRAFAGKIVLVGVDDKNLAADEMTVVGDVALRGLKVHALATAQLLRELEGEAPIRYWEDGKEDAVVWAASLLAALALALPRIGQVGRALVVLVAWPALMVAVGALALKEGLWLPIAAPWVAGTATGLGGMVLAWRTSVRERATYLRVMSSHLGPEVTARVLARNDLLIAGMSNPPESFVATAMFGDLRGYSAASQWFDERHQVEEFFTWLNNLLRPAVEITGRHGGFVKQFVGDEIYVVFGFPAESDGGHARRAVECALELAALVPRLNESLPEEQPRYHMRVGIYTGEVHASAVGGGRHADYSFLGPTINKAARLQALRKETFNPEEHPVRILIGDTTRSLLAEPGLAVAFGDGPVELDKRLPPERVWQVFPPDLLQEAGSGASEP</sequence>
<keyword evidence="1" id="KW-1133">Transmembrane helix</keyword>
<reference evidence="3 4" key="1">
    <citation type="submission" date="2022-10" db="EMBL/GenBank/DDBJ databases">
        <title>Luteolibacter arcticus strain CCTCC AB 2014275, whole genome shotgun sequencing project.</title>
        <authorList>
            <person name="Zhao G."/>
            <person name="Shen L."/>
        </authorList>
    </citation>
    <scope>NUCLEOTIDE SEQUENCE [LARGE SCALE GENOMIC DNA]</scope>
    <source>
        <strain evidence="3 4">CCTCC AB 2014275</strain>
    </source>
</reference>
<dbReference type="PROSITE" id="PS50125">
    <property type="entry name" value="GUANYLATE_CYCLASE_2"/>
    <property type="match status" value="1"/>
</dbReference>
<keyword evidence="4" id="KW-1185">Reference proteome</keyword>
<gene>
    <name evidence="3" type="ORF">OKA05_21725</name>
</gene>
<accession>A0ABT3GNU1</accession>
<dbReference type="InterPro" id="IPR001054">
    <property type="entry name" value="A/G_cyclase"/>
</dbReference>
<dbReference type="InterPro" id="IPR050697">
    <property type="entry name" value="Adenylyl/Guanylyl_Cyclase_3/4"/>
</dbReference>
<evidence type="ECO:0000313" key="3">
    <source>
        <dbReference type="EMBL" id="MCW1925195.1"/>
    </source>
</evidence>
<organism evidence="3 4">
    <name type="scientific">Luteolibacter arcticus</name>
    <dbReference type="NCBI Taxonomy" id="1581411"/>
    <lineage>
        <taxon>Bacteria</taxon>
        <taxon>Pseudomonadati</taxon>
        <taxon>Verrucomicrobiota</taxon>
        <taxon>Verrucomicrobiia</taxon>
        <taxon>Verrucomicrobiales</taxon>
        <taxon>Verrucomicrobiaceae</taxon>
        <taxon>Luteolibacter</taxon>
    </lineage>
</organism>
<dbReference type="Pfam" id="PF00211">
    <property type="entry name" value="Guanylate_cyc"/>
    <property type="match status" value="1"/>
</dbReference>
<feature type="domain" description="Guanylate cyclase" evidence="2">
    <location>
        <begin position="478"/>
        <end position="614"/>
    </location>
</feature>
<feature type="transmembrane region" description="Helical" evidence="1">
    <location>
        <begin position="386"/>
        <end position="404"/>
    </location>
</feature>
<feature type="transmembrane region" description="Helical" evidence="1">
    <location>
        <begin position="361"/>
        <end position="379"/>
    </location>
</feature>
<dbReference type="Proteomes" id="UP001320876">
    <property type="component" value="Unassembled WGS sequence"/>
</dbReference>
<dbReference type="PANTHER" id="PTHR43081">
    <property type="entry name" value="ADENYLATE CYCLASE, TERMINAL-DIFFERENTIATION SPECIFIC-RELATED"/>
    <property type="match status" value="1"/>
</dbReference>
<dbReference type="Pfam" id="PF05226">
    <property type="entry name" value="CHASE2"/>
    <property type="match status" value="1"/>
</dbReference>
<dbReference type="PANTHER" id="PTHR43081:SF1">
    <property type="entry name" value="ADENYLATE CYCLASE, TERMINAL-DIFFERENTIATION SPECIFIC"/>
    <property type="match status" value="1"/>
</dbReference>
<dbReference type="SUPFAM" id="SSF55073">
    <property type="entry name" value="Nucleotide cyclase"/>
    <property type="match status" value="1"/>
</dbReference>
<name>A0ABT3GNU1_9BACT</name>
<comment type="caution">
    <text evidence="3">The sequence shown here is derived from an EMBL/GenBank/DDBJ whole genome shotgun (WGS) entry which is preliminary data.</text>
</comment>
<evidence type="ECO:0000313" key="4">
    <source>
        <dbReference type="Proteomes" id="UP001320876"/>
    </source>
</evidence>
<evidence type="ECO:0000256" key="1">
    <source>
        <dbReference type="SAM" id="Phobius"/>
    </source>
</evidence>
<evidence type="ECO:0000259" key="2">
    <source>
        <dbReference type="PROSITE" id="PS50125"/>
    </source>
</evidence>
<dbReference type="InterPro" id="IPR029787">
    <property type="entry name" value="Nucleotide_cyclase"/>
</dbReference>
<dbReference type="Gene3D" id="3.30.70.1230">
    <property type="entry name" value="Nucleotide cyclase"/>
    <property type="match status" value="1"/>
</dbReference>
<feature type="transmembrane region" description="Helical" evidence="1">
    <location>
        <begin position="410"/>
        <end position="431"/>
    </location>
</feature>
<protein>
    <submittedName>
        <fullName evidence="3">CHASE2 domain-containing protein</fullName>
    </submittedName>
</protein>
<dbReference type="InterPro" id="IPR007890">
    <property type="entry name" value="CHASE2"/>
</dbReference>
<dbReference type="RefSeq" id="WP_264489301.1">
    <property type="nucleotide sequence ID" value="NZ_JAPDDT010000012.1"/>
</dbReference>